<reference evidence="2" key="1">
    <citation type="submission" date="2019-01" db="EMBL/GenBank/DDBJ databases">
        <title>Colletotrichum abscissum LGMF1257.</title>
        <authorList>
            <person name="Baroncelli R."/>
        </authorList>
    </citation>
    <scope>NUCLEOTIDE SEQUENCE</scope>
    <source>
        <strain evidence="2">Ca142</strain>
    </source>
</reference>
<feature type="region of interest" description="Disordered" evidence="1">
    <location>
        <begin position="1"/>
        <end position="28"/>
    </location>
</feature>
<gene>
    <name evidence="2" type="ORF">CABS02_14002</name>
</gene>
<evidence type="ECO:0000313" key="2">
    <source>
        <dbReference type="EMBL" id="KAI3531988.1"/>
    </source>
</evidence>
<proteinExistence type="predicted"/>
<protein>
    <submittedName>
        <fullName evidence="2">Uncharacterized protein</fullName>
    </submittedName>
</protein>
<organism evidence="2 3">
    <name type="scientific">Colletotrichum abscissum</name>
    <dbReference type="NCBI Taxonomy" id="1671311"/>
    <lineage>
        <taxon>Eukaryota</taxon>
        <taxon>Fungi</taxon>
        <taxon>Dikarya</taxon>
        <taxon>Ascomycota</taxon>
        <taxon>Pezizomycotina</taxon>
        <taxon>Sordariomycetes</taxon>
        <taxon>Hypocreomycetidae</taxon>
        <taxon>Glomerellales</taxon>
        <taxon>Glomerellaceae</taxon>
        <taxon>Colletotrichum</taxon>
        <taxon>Colletotrichum acutatum species complex</taxon>
    </lineage>
</organism>
<name>A0A9Q0ATX7_9PEZI</name>
<evidence type="ECO:0000313" key="3">
    <source>
        <dbReference type="Proteomes" id="UP001056436"/>
    </source>
</evidence>
<dbReference type="Proteomes" id="UP001056436">
    <property type="component" value="Unassembled WGS sequence"/>
</dbReference>
<accession>A0A9Q0ATX7</accession>
<evidence type="ECO:0000256" key="1">
    <source>
        <dbReference type="SAM" id="MobiDB-lite"/>
    </source>
</evidence>
<dbReference type="EMBL" id="SDAQ01000176">
    <property type="protein sequence ID" value="KAI3531988.1"/>
    <property type="molecule type" value="Genomic_DNA"/>
</dbReference>
<keyword evidence="3" id="KW-1185">Reference proteome</keyword>
<comment type="caution">
    <text evidence="2">The sequence shown here is derived from an EMBL/GenBank/DDBJ whole genome shotgun (WGS) entry which is preliminary data.</text>
</comment>
<dbReference type="AlphaFoldDB" id="A0A9Q0ATX7"/>
<sequence length="28" mass="3178">MRSSERPRLLAMAGGRPLLEPQSWPRNA</sequence>